<dbReference type="EMBL" id="CABWLH010000009">
    <property type="protein sequence ID" value="VXB21764.1"/>
    <property type="molecule type" value="Genomic_DNA"/>
</dbReference>
<evidence type="ECO:0000313" key="1">
    <source>
        <dbReference type="EMBL" id="VXB21764.1"/>
    </source>
</evidence>
<protein>
    <submittedName>
        <fullName evidence="1">Uncharacterized protein</fullName>
    </submittedName>
</protein>
<evidence type="ECO:0000313" key="2">
    <source>
        <dbReference type="Proteomes" id="UP000433089"/>
    </source>
</evidence>
<proteinExistence type="predicted"/>
<sequence length="48" mass="5693">MRGFVYTLKEKVSPFPFSYAFLWYDTCREIIEEGVACIAKRYSTIFNT</sequence>
<dbReference type="AlphaFoldDB" id="A0A653NVL4"/>
<name>A0A653NVL4_BACAB</name>
<organism evidence="1 2">
    <name type="scientific">Bacillus altitudinis</name>
    <dbReference type="NCBI Taxonomy" id="293387"/>
    <lineage>
        <taxon>Bacteria</taxon>
        <taxon>Bacillati</taxon>
        <taxon>Bacillota</taxon>
        <taxon>Bacilli</taxon>
        <taxon>Bacillales</taxon>
        <taxon>Bacillaceae</taxon>
        <taxon>Bacillus</taxon>
    </lineage>
</organism>
<gene>
    <name evidence="1" type="ORF">BACI348_40204</name>
</gene>
<dbReference type="Proteomes" id="UP000433089">
    <property type="component" value="Unassembled WGS sequence"/>
</dbReference>
<accession>A0A653NVL4</accession>
<reference evidence="1 2" key="1">
    <citation type="submission" date="2019-10" db="EMBL/GenBank/DDBJ databases">
        <authorList>
            <person name="Karimi E."/>
        </authorList>
    </citation>
    <scope>NUCLEOTIDE SEQUENCE [LARGE SCALE GENOMIC DNA]</scope>
    <source>
        <strain evidence="1">Bacillus sp. 348</strain>
    </source>
</reference>